<dbReference type="Pfam" id="PF00144">
    <property type="entry name" value="Beta-lactamase"/>
    <property type="match status" value="1"/>
</dbReference>
<dbReference type="EMBL" id="JBHUIR010000038">
    <property type="protein sequence ID" value="MFD2260353.1"/>
    <property type="molecule type" value="Genomic_DNA"/>
</dbReference>
<accession>A0ABW5DGV7</accession>
<dbReference type="SUPFAM" id="SSF56601">
    <property type="entry name" value="beta-lactamase/transpeptidase-like"/>
    <property type="match status" value="1"/>
</dbReference>
<comment type="caution">
    <text evidence="2">The sequence shown here is derived from an EMBL/GenBank/DDBJ whole genome shotgun (WGS) entry which is preliminary data.</text>
</comment>
<dbReference type="GO" id="GO:0016787">
    <property type="term" value="F:hydrolase activity"/>
    <property type="evidence" value="ECO:0007669"/>
    <property type="project" value="UniProtKB-KW"/>
</dbReference>
<name>A0ABW5DGV7_9HYPH</name>
<keyword evidence="3" id="KW-1185">Reference proteome</keyword>
<dbReference type="Proteomes" id="UP001597373">
    <property type="component" value="Unassembled WGS sequence"/>
</dbReference>
<dbReference type="RefSeq" id="WP_345099170.1">
    <property type="nucleotide sequence ID" value="NZ_BAABGS010000021.1"/>
</dbReference>
<evidence type="ECO:0000259" key="1">
    <source>
        <dbReference type="Pfam" id="PF00144"/>
    </source>
</evidence>
<sequence>MRIAIAIVKWLAVGLAAAVAWLWIAPPALFRVGSGYAAKIVCSNVFIAGREADVVLADDVQAPGKPLLRLMRVRVDRESGLVEAGLLGIIGGGRAVYREGLGCTVLPRGVLPKQLAAPQRMPAQEREWPASPDAAISALLGDDTLAGPGMRAALVIHDGRIIAERYGEGFGPNTPLLGWSMTKTVMAALVGAAVGEGRLNVGQSGLFPEWTDDSRAKVTIADLLGMESGLAFNEDYGHVSDVTRMLYLEPDMAAFVASLPAETEPGRRFRYSSGTTVLLSRVWQNAFPDDSAAIAWAYRTLFDPLGMRSAVLEADASGTAGGSSYLYATARDWARFAQMLLDDGIWRGRRILPEGWVEWMRAPAQSSRGSYGRHVWLHGPRRGPARGQANPDAPFDLPPDAFWMIGHDGQTIAIIPSRRLIVLRMGLTPGWLDYPPQALVGAVVKELDRRLPVDESVQ</sequence>
<dbReference type="InterPro" id="IPR050789">
    <property type="entry name" value="Diverse_Enzym_Activities"/>
</dbReference>
<dbReference type="Gene3D" id="3.40.710.10">
    <property type="entry name" value="DD-peptidase/beta-lactamase superfamily"/>
    <property type="match status" value="1"/>
</dbReference>
<dbReference type="InterPro" id="IPR012338">
    <property type="entry name" value="Beta-lactam/transpept-like"/>
</dbReference>
<protein>
    <submittedName>
        <fullName evidence="2">Serine hydrolase domain-containing protein</fullName>
        <ecNumber evidence="2">3.-.-.-</ecNumber>
    </submittedName>
</protein>
<dbReference type="PANTHER" id="PTHR43283">
    <property type="entry name" value="BETA-LACTAMASE-RELATED"/>
    <property type="match status" value="1"/>
</dbReference>
<dbReference type="InterPro" id="IPR001466">
    <property type="entry name" value="Beta-lactam-related"/>
</dbReference>
<keyword evidence="2" id="KW-0378">Hydrolase</keyword>
<proteinExistence type="predicted"/>
<feature type="domain" description="Beta-lactamase-related" evidence="1">
    <location>
        <begin position="152"/>
        <end position="423"/>
    </location>
</feature>
<dbReference type="PANTHER" id="PTHR43283:SF7">
    <property type="entry name" value="BETA-LACTAMASE-RELATED DOMAIN-CONTAINING PROTEIN"/>
    <property type="match status" value="1"/>
</dbReference>
<reference evidence="3" key="1">
    <citation type="journal article" date="2019" name="Int. J. Syst. Evol. Microbiol.">
        <title>The Global Catalogue of Microorganisms (GCM) 10K type strain sequencing project: providing services to taxonomists for standard genome sequencing and annotation.</title>
        <authorList>
            <consortium name="The Broad Institute Genomics Platform"/>
            <consortium name="The Broad Institute Genome Sequencing Center for Infectious Disease"/>
            <person name="Wu L."/>
            <person name="Ma J."/>
        </authorList>
    </citation>
    <scope>NUCLEOTIDE SEQUENCE [LARGE SCALE GENOMIC DNA]</scope>
    <source>
        <strain evidence="3">KCTC 23707</strain>
    </source>
</reference>
<evidence type="ECO:0000313" key="2">
    <source>
        <dbReference type="EMBL" id="MFD2260353.1"/>
    </source>
</evidence>
<gene>
    <name evidence="2" type="ORF">ACFSMZ_11330</name>
</gene>
<dbReference type="EC" id="3.-.-.-" evidence="2"/>
<evidence type="ECO:0000313" key="3">
    <source>
        <dbReference type="Proteomes" id="UP001597373"/>
    </source>
</evidence>
<organism evidence="2 3">
    <name type="scientific">Chelativorans composti</name>
    <dbReference type="NCBI Taxonomy" id="768533"/>
    <lineage>
        <taxon>Bacteria</taxon>
        <taxon>Pseudomonadati</taxon>
        <taxon>Pseudomonadota</taxon>
        <taxon>Alphaproteobacteria</taxon>
        <taxon>Hyphomicrobiales</taxon>
        <taxon>Phyllobacteriaceae</taxon>
        <taxon>Chelativorans</taxon>
    </lineage>
</organism>